<dbReference type="Gene3D" id="2.60.40.150">
    <property type="entry name" value="C2 domain"/>
    <property type="match status" value="2"/>
</dbReference>
<name>A0A7S3IAP6_9CILI</name>
<dbReference type="InterPro" id="IPR000008">
    <property type="entry name" value="C2_dom"/>
</dbReference>
<feature type="region of interest" description="Disordered" evidence="1">
    <location>
        <begin position="316"/>
        <end position="373"/>
    </location>
</feature>
<dbReference type="SUPFAM" id="SSF49562">
    <property type="entry name" value="C2 domain (Calcium/lipid-binding domain, CaLB)"/>
    <property type="match status" value="2"/>
</dbReference>
<protein>
    <recommendedName>
        <fullName evidence="2">C2 domain-containing protein</fullName>
    </recommendedName>
</protein>
<dbReference type="EMBL" id="HBIF01002235">
    <property type="protein sequence ID" value="CAE0318585.1"/>
    <property type="molecule type" value="Transcribed_RNA"/>
</dbReference>
<proteinExistence type="predicted"/>
<dbReference type="PANTHER" id="PTHR10857:SF106">
    <property type="entry name" value="C2 DOMAIN-CONTAINING PROTEIN"/>
    <property type="match status" value="1"/>
</dbReference>
<dbReference type="InterPro" id="IPR035892">
    <property type="entry name" value="C2_domain_sf"/>
</dbReference>
<dbReference type="CDD" id="cd04047">
    <property type="entry name" value="C2B_Copine"/>
    <property type="match status" value="1"/>
</dbReference>
<evidence type="ECO:0000256" key="1">
    <source>
        <dbReference type="SAM" id="MobiDB-lite"/>
    </source>
</evidence>
<organism evidence="3">
    <name type="scientific">Fabrea salina</name>
    <dbReference type="NCBI Taxonomy" id="342563"/>
    <lineage>
        <taxon>Eukaryota</taxon>
        <taxon>Sar</taxon>
        <taxon>Alveolata</taxon>
        <taxon>Ciliophora</taxon>
        <taxon>Postciliodesmatophora</taxon>
        <taxon>Heterotrichea</taxon>
        <taxon>Heterotrichida</taxon>
        <taxon>Fabreidae</taxon>
        <taxon>Fabrea</taxon>
    </lineage>
</organism>
<feature type="compositionally biased region" description="Basic and acidic residues" evidence="1">
    <location>
        <begin position="323"/>
        <end position="342"/>
    </location>
</feature>
<dbReference type="GO" id="GO:0005544">
    <property type="term" value="F:calcium-dependent phospholipid binding"/>
    <property type="evidence" value="ECO:0007669"/>
    <property type="project" value="InterPro"/>
</dbReference>
<feature type="domain" description="C2" evidence="2">
    <location>
        <begin position="112"/>
        <end position="240"/>
    </location>
</feature>
<accession>A0A7S3IAP6</accession>
<sequence length="386" mass="43835">MESESDKVEFYISANLEKDLDILSKSDPYCVIKKFEGNSYVTVYETEVQKNNLSPEWMGSPQIPLSLQNNQRLKFEVHDYDRKGSSELMGQVETGVLAVVDSGLIYLGLKSAEGETVGSICLRAETVSKNQQTFSVQFKADNVEKKDTFGKSDPYLVLYKLSENGKWFKIHQTEVIQNTSKPLWNRFEISAQRLSNQIRDNPVKIECWDYDDSNSSDYIGQVIAKASEFSVIGNQFPIVNPEKQSKKKYSDSGTLEILDFVSSQEYFACQPVNLHSVCFYEFSLQRSCQVPIFTAYKTFFSLKAQTVQRVEPFVKTITPPKQDAPKKEPKKQTPQEETKEPVTKPPIPYMKKTPEESKANSNLEISSKKEPRTASGICANCNCLIF</sequence>
<dbReference type="SMART" id="SM00239">
    <property type="entry name" value="C2"/>
    <property type="match status" value="2"/>
</dbReference>
<dbReference type="Pfam" id="PF00168">
    <property type="entry name" value="C2"/>
    <property type="match status" value="2"/>
</dbReference>
<reference evidence="3" key="1">
    <citation type="submission" date="2021-01" db="EMBL/GenBank/DDBJ databases">
        <authorList>
            <person name="Corre E."/>
            <person name="Pelletier E."/>
            <person name="Niang G."/>
            <person name="Scheremetjew M."/>
            <person name="Finn R."/>
            <person name="Kale V."/>
            <person name="Holt S."/>
            <person name="Cochrane G."/>
            <person name="Meng A."/>
            <person name="Brown T."/>
            <person name="Cohen L."/>
        </authorList>
    </citation>
    <scope>NUCLEOTIDE SEQUENCE</scope>
</reference>
<dbReference type="InterPro" id="IPR037768">
    <property type="entry name" value="C2B_Copine"/>
</dbReference>
<dbReference type="AlphaFoldDB" id="A0A7S3IAP6"/>
<gene>
    <name evidence="3" type="ORF">FSAL1345_LOCUS1856</name>
</gene>
<dbReference type="GO" id="GO:0071277">
    <property type="term" value="P:cellular response to calcium ion"/>
    <property type="evidence" value="ECO:0007669"/>
    <property type="project" value="TreeGrafter"/>
</dbReference>
<evidence type="ECO:0000259" key="2">
    <source>
        <dbReference type="PROSITE" id="PS50004"/>
    </source>
</evidence>
<dbReference type="PROSITE" id="PS50004">
    <property type="entry name" value="C2"/>
    <property type="match status" value="2"/>
</dbReference>
<dbReference type="GO" id="GO:0005886">
    <property type="term" value="C:plasma membrane"/>
    <property type="evidence" value="ECO:0007669"/>
    <property type="project" value="TreeGrafter"/>
</dbReference>
<feature type="domain" description="C2" evidence="2">
    <location>
        <begin position="1"/>
        <end position="109"/>
    </location>
</feature>
<dbReference type="InterPro" id="IPR045052">
    <property type="entry name" value="Copine"/>
</dbReference>
<dbReference type="PANTHER" id="PTHR10857">
    <property type="entry name" value="COPINE"/>
    <property type="match status" value="1"/>
</dbReference>
<evidence type="ECO:0000313" key="3">
    <source>
        <dbReference type="EMBL" id="CAE0318585.1"/>
    </source>
</evidence>